<dbReference type="GO" id="GO:0016740">
    <property type="term" value="F:transferase activity"/>
    <property type="evidence" value="ECO:0007669"/>
    <property type="project" value="UniProtKB-KW"/>
</dbReference>
<feature type="compositionally biased region" description="Low complexity" evidence="7">
    <location>
        <begin position="69"/>
        <end position="78"/>
    </location>
</feature>
<dbReference type="InterPro" id="IPR050979">
    <property type="entry name" value="LD-transpeptidase"/>
</dbReference>
<keyword evidence="2" id="KW-0808">Transferase</keyword>
<protein>
    <recommendedName>
        <fullName evidence="8">L,D-TPase catalytic domain-containing protein</fullName>
    </recommendedName>
</protein>
<dbReference type="GO" id="GO:0018104">
    <property type="term" value="P:peptidoglycan-protein cross-linking"/>
    <property type="evidence" value="ECO:0007669"/>
    <property type="project" value="TreeGrafter"/>
</dbReference>
<keyword evidence="4 6" id="KW-0573">Peptidoglycan synthesis</keyword>
<dbReference type="AlphaFoldDB" id="A0A917BEE0"/>
<dbReference type="InterPro" id="IPR038063">
    <property type="entry name" value="Transpep_catalytic_dom"/>
</dbReference>
<evidence type="ECO:0000256" key="2">
    <source>
        <dbReference type="ARBA" id="ARBA00022679"/>
    </source>
</evidence>
<dbReference type="PANTHER" id="PTHR30582">
    <property type="entry name" value="L,D-TRANSPEPTIDASE"/>
    <property type="match status" value="1"/>
</dbReference>
<accession>A0A917BEE0</accession>
<dbReference type="Pfam" id="PF03734">
    <property type="entry name" value="YkuD"/>
    <property type="match status" value="1"/>
</dbReference>
<evidence type="ECO:0000313" key="10">
    <source>
        <dbReference type="Proteomes" id="UP000649179"/>
    </source>
</evidence>
<comment type="pathway">
    <text evidence="1 6">Cell wall biogenesis; peptidoglycan biosynthesis.</text>
</comment>
<feature type="domain" description="L,D-TPase catalytic" evidence="8">
    <location>
        <begin position="89"/>
        <end position="211"/>
    </location>
</feature>
<evidence type="ECO:0000259" key="8">
    <source>
        <dbReference type="PROSITE" id="PS52029"/>
    </source>
</evidence>
<feature type="region of interest" description="Disordered" evidence="7">
    <location>
        <begin position="45"/>
        <end position="78"/>
    </location>
</feature>
<gene>
    <name evidence="9" type="ORF">GCM10011519_12260</name>
</gene>
<dbReference type="InterPro" id="IPR005490">
    <property type="entry name" value="LD_TPept_cat_dom"/>
</dbReference>
<evidence type="ECO:0000256" key="5">
    <source>
        <dbReference type="ARBA" id="ARBA00023316"/>
    </source>
</evidence>
<dbReference type="CDD" id="cd16913">
    <property type="entry name" value="YkuD_like"/>
    <property type="match status" value="1"/>
</dbReference>
<dbReference type="GO" id="GO:0071555">
    <property type="term" value="P:cell wall organization"/>
    <property type="evidence" value="ECO:0007669"/>
    <property type="project" value="UniProtKB-UniRule"/>
</dbReference>
<keyword evidence="3 6" id="KW-0133">Cell shape</keyword>
<proteinExistence type="predicted"/>
<dbReference type="RefSeq" id="WP_188778984.1">
    <property type="nucleotide sequence ID" value="NZ_BMKQ01000001.1"/>
</dbReference>
<sequence>MAGAHRGPRTGRAGSRIRYDKAAALGVSVAVTGFAMVTGLGQLSAPAADGPSDVSRARAATAVDTPRPSQAAVAASDASALPARSGTGRRVVFDQSAQRVWLVGPGDRVLRTYLVSGSVTDNLRPGHYEVYSRSRNAVGVDDSGTMNYFVRFTRGQNAAIGFHDIPVNRGHKVQTVAQLGTPTSHGCIRQRPADAKVMWGFADLGTKVDVVA</sequence>
<dbReference type="SUPFAM" id="SSF141523">
    <property type="entry name" value="L,D-transpeptidase catalytic domain-like"/>
    <property type="match status" value="1"/>
</dbReference>
<keyword evidence="5 6" id="KW-0961">Cell wall biogenesis/degradation</keyword>
<dbReference type="Proteomes" id="UP000649179">
    <property type="component" value="Unassembled WGS sequence"/>
</dbReference>
<evidence type="ECO:0000313" key="9">
    <source>
        <dbReference type="EMBL" id="GGF40134.1"/>
    </source>
</evidence>
<dbReference type="Gene3D" id="2.40.440.10">
    <property type="entry name" value="L,D-transpeptidase catalytic domain-like"/>
    <property type="match status" value="1"/>
</dbReference>
<keyword evidence="10" id="KW-1185">Reference proteome</keyword>
<comment type="caution">
    <text evidence="9">The sequence shown here is derived from an EMBL/GenBank/DDBJ whole genome shotgun (WGS) entry which is preliminary data.</text>
</comment>
<dbReference type="PROSITE" id="PS52029">
    <property type="entry name" value="LD_TPASE"/>
    <property type="match status" value="1"/>
</dbReference>
<reference evidence="9" key="2">
    <citation type="submission" date="2020-09" db="EMBL/GenBank/DDBJ databases">
        <authorList>
            <person name="Sun Q."/>
            <person name="Zhou Y."/>
        </authorList>
    </citation>
    <scope>NUCLEOTIDE SEQUENCE</scope>
    <source>
        <strain evidence="9">CGMCC 1.16067</strain>
    </source>
</reference>
<feature type="active site" description="Nucleophile" evidence="6">
    <location>
        <position position="187"/>
    </location>
</feature>
<feature type="active site" description="Proton donor/acceptor" evidence="6">
    <location>
        <position position="163"/>
    </location>
</feature>
<dbReference type="GO" id="GO:0005576">
    <property type="term" value="C:extracellular region"/>
    <property type="evidence" value="ECO:0007669"/>
    <property type="project" value="TreeGrafter"/>
</dbReference>
<dbReference type="EMBL" id="BMKQ01000001">
    <property type="protein sequence ID" value="GGF40134.1"/>
    <property type="molecule type" value="Genomic_DNA"/>
</dbReference>
<dbReference type="GO" id="GO:0071972">
    <property type="term" value="F:peptidoglycan L,D-transpeptidase activity"/>
    <property type="evidence" value="ECO:0007669"/>
    <property type="project" value="TreeGrafter"/>
</dbReference>
<evidence type="ECO:0000256" key="4">
    <source>
        <dbReference type="ARBA" id="ARBA00022984"/>
    </source>
</evidence>
<name>A0A917BEE0_9ACTN</name>
<evidence type="ECO:0000256" key="1">
    <source>
        <dbReference type="ARBA" id="ARBA00004752"/>
    </source>
</evidence>
<reference evidence="9" key="1">
    <citation type="journal article" date="2014" name="Int. J. Syst. Evol. Microbiol.">
        <title>Complete genome sequence of Corynebacterium casei LMG S-19264T (=DSM 44701T), isolated from a smear-ripened cheese.</title>
        <authorList>
            <consortium name="US DOE Joint Genome Institute (JGI-PGF)"/>
            <person name="Walter F."/>
            <person name="Albersmeier A."/>
            <person name="Kalinowski J."/>
            <person name="Ruckert C."/>
        </authorList>
    </citation>
    <scope>NUCLEOTIDE SEQUENCE</scope>
    <source>
        <strain evidence="9">CGMCC 1.16067</strain>
    </source>
</reference>
<organism evidence="9 10">
    <name type="scientific">Marmoricola endophyticus</name>
    <dbReference type="NCBI Taxonomy" id="2040280"/>
    <lineage>
        <taxon>Bacteria</taxon>
        <taxon>Bacillati</taxon>
        <taxon>Actinomycetota</taxon>
        <taxon>Actinomycetes</taxon>
        <taxon>Propionibacteriales</taxon>
        <taxon>Nocardioidaceae</taxon>
        <taxon>Marmoricola</taxon>
    </lineage>
</organism>
<dbReference type="GO" id="GO:0008360">
    <property type="term" value="P:regulation of cell shape"/>
    <property type="evidence" value="ECO:0007669"/>
    <property type="project" value="UniProtKB-UniRule"/>
</dbReference>
<evidence type="ECO:0000256" key="7">
    <source>
        <dbReference type="SAM" id="MobiDB-lite"/>
    </source>
</evidence>
<evidence type="ECO:0000256" key="3">
    <source>
        <dbReference type="ARBA" id="ARBA00022960"/>
    </source>
</evidence>
<evidence type="ECO:0000256" key="6">
    <source>
        <dbReference type="PROSITE-ProRule" id="PRU01373"/>
    </source>
</evidence>
<dbReference type="PANTHER" id="PTHR30582:SF2">
    <property type="entry name" value="L,D-TRANSPEPTIDASE YCIB-RELATED"/>
    <property type="match status" value="1"/>
</dbReference>